<evidence type="ECO:0000256" key="3">
    <source>
        <dbReference type="ARBA" id="ARBA00023163"/>
    </source>
</evidence>
<keyword evidence="1" id="KW-0805">Transcription regulation</keyword>
<dbReference type="Pfam" id="PF01638">
    <property type="entry name" value="HxlR"/>
    <property type="match status" value="1"/>
</dbReference>
<evidence type="ECO:0000313" key="7">
    <source>
        <dbReference type="Proteomes" id="UP000559987"/>
    </source>
</evidence>
<sequence length="150" mass="17246">MVKNNFSHLCCPVARSMDVVGEAWSMLVLRNLMLAGGTGRFDQMVEELGISRNILTERLKRLETEEIVSKQPVQEGGRRMEYKLTAKGWELMPIMIGFAQWFDRWRPDPERSPLTFLDRRDNQPIQPLRVLSHDGRPLGPADILPVSDDQ</sequence>
<dbReference type="InterPro" id="IPR002577">
    <property type="entry name" value="HTH_HxlR"/>
</dbReference>
<evidence type="ECO:0000256" key="2">
    <source>
        <dbReference type="ARBA" id="ARBA00023125"/>
    </source>
</evidence>
<dbReference type="InterPro" id="IPR036388">
    <property type="entry name" value="WH-like_DNA-bd_sf"/>
</dbReference>
<organism evidence="6 7">
    <name type="scientific">Simiduia aestuariiviva</name>
    <dbReference type="NCBI Taxonomy" id="1510459"/>
    <lineage>
        <taxon>Bacteria</taxon>
        <taxon>Pseudomonadati</taxon>
        <taxon>Pseudomonadota</taxon>
        <taxon>Gammaproteobacteria</taxon>
        <taxon>Cellvibrionales</taxon>
        <taxon>Cellvibrionaceae</taxon>
        <taxon>Simiduia</taxon>
    </lineage>
</organism>
<keyword evidence="7" id="KW-1185">Reference proteome</keyword>
<dbReference type="GO" id="GO:0003677">
    <property type="term" value="F:DNA binding"/>
    <property type="evidence" value="ECO:0007669"/>
    <property type="project" value="UniProtKB-KW"/>
</dbReference>
<keyword evidence="2 6" id="KW-0238">DNA-binding</keyword>
<dbReference type="AlphaFoldDB" id="A0A839UVV1"/>
<protein>
    <submittedName>
        <fullName evidence="6">DNA-binding HxlR family transcriptional regulator</fullName>
    </submittedName>
</protein>
<dbReference type="Proteomes" id="UP000559987">
    <property type="component" value="Unassembled WGS sequence"/>
</dbReference>
<dbReference type="RefSeq" id="WP_183911091.1">
    <property type="nucleotide sequence ID" value="NZ_JACHXZ010000004.1"/>
</dbReference>
<proteinExistence type="predicted"/>
<evidence type="ECO:0000259" key="5">
    <source>
        <dbReference type="PROSITE" id="PS51118"/>
    </source>
</evidence>
<comment type="caution">
    <text evidence="6">The sequence shown here is derived from an EMBL/GenBank/DDBJ whole genome shotgun (WGS) entry which is preliminary data.</text>
</comment>
<dbReference type="Gene3D" id="1.10.10.10">
    <property type="entry name" value="Winged helix-like DNA-binding domain superfamily/Winged helix DNA-binding domain"/>
    <property type="match status" value="1"/>
</dbReference>
<dbReference type="InterPro" id="IPR036390">
    <property type="entry name" value="WH_DNA-bd_sf"/>
</dbReference>
<dbReference type="PROSITE" id="PS51118">
    <property type="entry name" value="HTH_HXLR"/>
    <property type="match status" value="1"/>
</dbReference>
<evidence type="ECO:0000313" key="6">
    <source>
        <dbReference type="EMBL" id="MBB3169588.1"/>
    </source>
</evidence>
<feature type="region of interest" description="Disordered" evidence="4">
    <location>
        <begin position="130"/>
        <end position="150"/>
    </location>
</feature>
<dbReference type="SUPFAM" id="SSF46785">
    <property type="entry name" value="Winged helix' DNA-binding domain"/>
    <property type="match status" value="1"/>
</dbReference>
<name>A0A839UVV1_9GAMM</name>
<feature type="domain" description="HTH hxlR-type" evidence="5">
    <location>
        <begin position="11"/>
        <end position="110"/>
    </location>
</feature>
<dbReference type="PANTHER" id="PTHR33204:SF18">
    <property type="entry name" value="TRANSCRIPTIONAL REGULATORY PROTEIN"/>
    <property type="match status" value="1"/>
</dbReference>
<gene>
    <name evidence="6" type="ORF">FHS30_002801</name>
</gene>
<evidence type="ECO:0000256" key="1">
    <source>
        <dbReference type="ARBA" id="ARBA00023015"/>
    </source>
</evidence>
<evidence type="ECO:0000256" key="4">
    <source>
        <dbReference type="SAM" id="MobiDB-lite"/>
    </source>
</evidence>
<keyword evidence="3" id="KW-0804">Transcription</keyword>
<reference evidence="6 7" key="1">
    <citation type="submission" date="2020-08" db="EMBL/GenBank/DDBJ databases">
        <title>Genomic Encyclopedia of Type Strains, Phase III (KMG-III): the genomes of soil and plant-associated and newly described type strains.</title>
        <authorList>
            <person name="Whitman W."/>
        </authorList>
    </citation>
    <scope>NUCLEOTIDE SEQUENCE [LARGE SCALE GENOMIC DNA]</scope>
    <source>
        <strain evidence="6 7">CECT 8571</strain>
    </source>
</reference>
<dbReference type="PANTHER" id="PTHR33204">
    <property type="entry name" value="TRANSCRIPTIONAL REGULATOR, MARR FAMILY"/>
    <property type="match status" value="1"/>
</dbReference>
<accession>A0A839UVV1</accession>
<dbReference type="EMBL" id="JACHXZ010000004">
    <property type="protein sequence ID" value="MBB3169588.1"/>
    <property type="molecule type" value="Genomic_DNA"/>
</dbReference>